<protein>
    <submittedName>
        <fullName evidence="1">Uncharacterized protein</fullName>
    </submittedName>
</protein>
<dbReference type="AlphaFoldDB" id="A0AAN7N5Q6"/>
<reference evidence="1 2" key="1">
    <citation type="journal article" date="2023" name="J. Hered.">
        <title>Chromosome-level genome of the wood stork (Mycteria americana) provides insight into avian chromosome evolution.</title>
        <authorList>
            <person name="Flamio R. Jr."/>
            <person name="Ramstad K.M."/>
        </authorList>
    </citation>
    <scope>NUCLEOTIDE SEQUENCE [LARGE SCALE GENOMIC DNA]</scope>
    <source>
        <strain evidence="1">JAX WOST 10</strain>
    </source>
</reference>
<keyword evidence="2" id="KW-1185">Reference proteome</keyword>
<sequence length="196" mass="21848">MVQQEEGSCAVHTYLETGAYMALGDTNGEKWDASSEIDIFHIQVFLPDRSSASSCPDGTFKGHVVQTPCNEQGHLQLDQVAQSPIQPDLECFQGWGIYHLSGKSVPVFQHSHCKKILMSSLNLPSFNFKPLPLVLWQQALLKVLKGHNKVSLEPSLLQAEQPQLSQTFFIGEVLQPSDHFRGPPLDLLQQVHVFLC</sequence>
<dbReference type="Proteomes" id="UP001333110">
    <property type="component" value="Unassembled WGS sequence"/>
</dbReference>
<comment type="caution">
    <text evidence="1">The sequence shown here is derived from an EMBL/GenBank/DDBJ whole genome shotgun (WGS) entry which is preliminary data.</text>
</comment>
<organism evidence="1 2">
    <name type="scientific">Mycteria americana</name>
    <name type="common">Wood stork</name>
    <dbReference type="NCBI Taxonomy" id="33587"/>
    <lineage>
        <taxon>Eukaryota</taxon>
        <taxon>Metazoa</taxon>
        <taxon>Chordata</taxon>
        <taxon>Craniata</taxon>
        <taxon>Vertebrata</taxon>
        <taxon>Euteleostomi</taxon>
        <taxon>Archelosauria</taxon>
        <taxon>Archosauria</taxon>
        <taxon>Dinosauria</taxon>
        <taxon>Saurischia</taxon>
        <taxon>Theropoda</taxon>
        <taxon>Coelurosauria</taxon>
        <taxon>Aves</taxon>
        <taxon>Neognathae</taxon>
        <taxon>Neoaves</taxon>
        <taxon>Aequornithes</taxon>
        <taxon>Ciconiiformes</taxon>
        <taxon>Ciconiidae</taxon>
        <taxon>Mycteria</taxon>
    </lineage>
</organism>
<accession>A0AAN7N5Q6</accession>
<gene>
    <name evidence="1" type="ORF">QYF61_013128</name>
</gene>
<proteinExistence type="predicted"/>
<dbReference type="EMBL" id="JAUNZN010000007">
    <property type="protein sequence ID" value="KAK4818441.1"/>
    <property type="molecule type" value="Genomic_DNA"/>
</dbReference>
<evidence type="ECO:0000313" key="2">
    <source>
        <dbReference type="Proteomes" id="UP001333110"/>
    </source>
</evidence>
<name>A0AAN7N5Q6_MYCAM</name>
<evidence type="ECO:0000313" key="1">
    <source>
        <dbReference type="EMBL" id="KAK4818441.1"/>
    </source>
</evidence>